<evidence type="ECO:0000313" key="3">
    <source>
        <dbReference type="Proteomes" id="UP000005870"/>
    </source>
</evidence>
<sequence length="137" mass="14158">MPATSPRFPPLSALSLFVLLGLLQSLIWIGLAFYLGSQCAWMALVLGVTAALSLRLGGMARGTARMLWAVAFTAIGVAWANWGVVVLQMGATMGVTPQESAVKLGAHLALTLLGLATAPLDYVLLALGLVVAAIAAR</sequence>
<gene>
    <name evidence="2" type="ordered locus">DSC_13005</name>
</gene>
<dbReference type="OrthoDB" id="5975450at2"/>
<feature type="transmembrane region" description="Helical" evidence="1">
    <location>
        <begin position="109"/>
        <end position="136"/>
    </location>
</feature>
<keyword evidence="1" id="KW-1133">Transmembrane helix</keyword>
<evidence type="ECO:0000256" key="1">
    <source>
        <dbReference type="SAM" id="Phobius"/>
    </source>
</evidence>
<evidence type="ECO:0000313" key="2">
    <source>
        <dbReference type="EMBL" id="AER57245.1"/>
    </source>
</evidence>
<dbReference type="Proteomes" id="UP000005870">
    <property type="component" value="Chromosome"/>
</dbReference>
<protein>
    <submittedName>
        <fullName evidence="2">Uncharacterized protein</fullName>
    </submittedName>
</protein>
<dbReference type="AlphaFoldDB" id="G7US37"/>
<dbReference type="EMBL" id="CP003093">
    <property type="protein sequence ID" value="AER57245.1"/>
    <property type="molecule type" value="Genomic_DNA"/>
</dbReference>
<feature type="transmembrane region" description="Helical" evidence="1">
    <location>
        <begin position="66"/>
        <end position="89"/>
    </location>
</feature>
<accession>G7US37</accession>
<dbReference type="RefSeq" id="WP_014161418.1">
    <property type="nucleotide sequence ID" value="NC_016147.2"/>
</dbReference>
<feature type="transmembrane region" description="Helical" evidence="1">
    <location>
        <begin position="35"/>
        <end position="54"/>
    </location>
</feature>
<organism evidence="2 3">
    <name type="scientific">Pseudoxanthomonas spadix (strain BD-a59)</name>
    <dbReference type="NCBI Taxonomy" id="1045855"/>
    <lineage>
        <taxon>Bacteria</taxon>
        <taxon>Pseudomonadati</taxon>
        <taxon>Pseudomonadota</taxon>
        <taxon>Gammaproteobacteria</taxon>
        <taxon>Lysobacterales</taxon>
        <taxon>Lysobacteraceae</taxon>
        <taxon>Pseudoxanthomonas</taxon>
    </lineage>
</organism>
<reference evidence="2 3" key="1">
    <citation type="journal article" date="2012" name="J. Bacteriol.">
        <title>Complete Genome Sequence of the BTEX-Degrading Bacterium Pseudoxanthomonas spadix BD-a59.</title>
        <authorList>
            <person name="Lee S.H."/>
            <person name="Jin H.M."/>
            <person name="Lee H.J."/>
            <person name="Kim J.M."/>
            <person name="Jeon C.O."/>
        </authorList>
    </citation>
    <scope>NUCLEOTIDE SEQUENCE [LARGE SCALE GENOMIC DNA]</scope>
    <source>
        <strain evidence="2 3">BD-a59</strain>
    </source>
</reference>
<name>G7US37_PSEUP</name>
<keyword evidence="3" id="KW-1185">Reference proteome</keyword>
<proteinExistence type="predicted"/>
<dbReference type="HOGENOM" id="CLU_153258_0_0_6"/>
<dbReference type="KEGG" id="psd:DSC_13005"/>
<keyword evidence="1" id="KW-0472">Membrane</keyword>
<keyword evidence="1" id="KW-0812">Transmembrane</keyword>